<organism evidence="2 3">
    <name type="scientific">Halopenitus persicus</name>
    <dbReference type="NCBI Taxonomy" id="1048396"/>
    <lineage>
        <taxon>Archaea</taxon>
        <taxon>Methanobacteriati</taxon>
        <taxon>Methanobacteriota</taxon>
        <taxon>Stenosarchaea group</taxon>
        <taxon>Halobacteria</taxon>
        <taxon>Halobacteriales</taxon>
        <taxon>Haloferacaceae</taxon>
        <taxon>Halopenitus</taxon>
    </lineage>
</organism>
<dbReference type="RefSeq" id="WP_092734501.1">
    <property type="nucleotide sequence ID" value="NZ_FNPC01000010.1"/>
</dbReference>
<accession>A0A1H3MWJ7</accession>
<proteinExistence type="predicted"/>
<keyword evidence="1" id="KW-0812">Transmembrane</keyword>
<gene>
    <name evidence="2" type="ORF">SAMN05216564_110104</name>
</gene>
<dbReference type="AlphaFoldDB" id="A0A1H3MWJ7"/>
<evidence type="ECO:0000256" key="1">
    <source>
        <dbReference type="SAM" id="Phobius"/>
    </source>
</evidence>
<keyword evidence="1" id="KW-1133">Transmembrane helix</keyword>
<protein>
    <submittedName>
        <fullName evidence="2">Uncharacterized protein</fullName>
    </submittedName>
</protein>
<feature type="transmembrane region" description="Helical" evidence="1">
    <location>
        <begin position="41"/>
        <end position="59"/>
    </location>
</feature>
<sequence length="68" mass="7433">MELRKLVSDHLPNAVVAATIFTLYNTYTGEIADPVTIGVEFISYVIAIFIGFIVITPVLNKAFSIVTT</sequence>
<evidence type="ECO:0000313" key="2">
    <source>
        <dbReference type="EMBL" id="SDY80595.1"/>
    </source>
</evidence>
<dbReference type="EMBL" id="FNPC01000010">
    <property type="protein sequence ID" value="SDY80595.1"/>
    <property type="molecule type" value="Genomic_DNA"/>
</dbReference>
<reference evidence="3" key="1">
    <citation type="submission" date="2016-10" db="EMBL/GenBank/DDBJ databases">
        <authorList>
            <person name="Varghese N."/>
            <person name="Submissions S."/>
        </authorList>
    </citation>
    <scope>NUCLEOTIDE SEQUENCE [LARGE SCALE GENOMIC DNA]</scope>
    <source>
        <strain evidence="3">DC30,IBRC 10041,KCTC 4046</strain>
    </source>
</reference>
<keyword evidence="3" id="KW-1185">Reference proteome</keyword>
<evidence type="ECO:0000313" key="3">
    <source>
        <dbReference type="Proteomes" id="UP000199079"/>
    </source>
</evidence>
<dbReference type="OrthoDB" id="322689at2157"/>
<name>A0A1H3MWJ7_9EURY</name>
<dbReference type="Proteomes" id="UP000199079">
    <property type="component" value="Unassembled WGS sequence"/>
</dbReference>
<keyword evidence="1" id="KW-0472">Membrane</keyword>